<feature type="signal peptide" evidence="1">
    <location>
        <begin position="1"/>
        <end position="23"/>
    </location>
</feature>
<accession>A0A4Q4TXN1</accession>
<dbReference type="STRING" id="155417.A0A4Q4TXN1"/>
<sequence>MLSLLRPISRGLVLSLLVCRVIGGTEHFRRDGEDVIKHTETIKGSEAALARGALAISREYEAQDVGKARLETNMGNFSMASSQSTPARAASMLANVVRGSMQAMALSQGMINSQLQVVWDLNLPPPLLNGLDLGPRVAHYTATSPDFMQADFYDIQVPLQAPKIVLKVGEKPTMLYRIAVPSLHVTYTNVQSDMSNVLLNLDLGYNFDSSFFYVMEVELSQELVDPTSEEYANVVETWGIPGDWRLSTLIMDSQKKFIPRRDLSHLGNVNFHGFGASVNITDHLFQALDIWTLDNLADRPFLMHAVLAETQEGDFFHPTAQLAQTHPYLAPGSSTIHEGLTEEGDKNALVFVNMVKGRDFPSLPMPYSGNWIEPPPYDGTLAISGHIFFDEILLPVLSEVNRATFLELTEASLFPVGDDVGVEVHREQVLDRPASEYAFVWDEETECWRFTNYTDASSTFTFLRAGSEASRTIQLAADITIANTVEPIVGTNAIKITFETVLREETSGFQSGTITIERLGELTLRVKSIDGSTGKVELTFDELDELDLASAFASTVQTAGTNPQEDERVQEGILDLDFAGSAAVQDVLIDMAIAIRDRLLDMSPWVLPAGGAFLMEGAVFNENRDLLIQARYNGLSR</sequence>
<protein>
    <submittedName>
        <fullName evidence="2">Uncharacterized protein</fullName>
    </submittedName>
</protein>
<comment type="caution">
    <text evidence="2">The sequence shown here is derived from an EMBL/GenBank/DDBJ whole genome shotgun (WGS) entry which is preliminary data.</text>
</comment>
<feature type="chain" id="PRO_5020342551" evidence="1">
    <location>
        <begin position="24"/>
        <end position="637"/>
    </location>
</feature>
<dbReference type="OrthoDB" id="5429442at2759"/>
<evidence type="ECO:0000313" key="2">
    <source>
        <dbReference type="EMBL" id="RYP10380.1"/>
    </source>
</evidence>
<reference evidence="2 3" key="1">
    <citation type="submission" date="2018-06" db="EMBL/GenBank/DDBJ databases">
        <title>Complete Genomes of Monosporascus.</title>
        <authorList>
            <person name="Robinson A.J."/>
            <person name="Natvig D.O."/>
        </authorList>
    </citation>
    <scope>NUCLEOTIDE SEQUENCE [LARGE SCALE GENOMIC DNA]</scope>
    <source>
        <strain evidence="2 3">CBS 110550</strain>
    </source>
</reference>
<gene>
    <name evidence="2" type="ORF">DL764_000714</name>
</gene>
<dbReference type="AlphaFoldDB" id="A0A4Q4TXN1"/>
<keyword evidence="1" id="KW-0732">Signal</keyword>
<organism evidence="2 3">
    <name type="scientific">Monosporascus ibericus</name>
    <dbReference type="NCBI Taxonomy" id="155417"/>
    <lineage>
        <taxon>Eukaryota</taxon>
        <taxon>Fungi</taxon>
        <taxon>Dikarya</taxon>
        <taxon>Ascomycota</taxon>
        <taxon>Pezizomycotina</taxon>
        <taxon>Sordariomycetes</taxon>
        <taxon>Xylariomycetidae</taxon>
        <taxon>Xylariales</taxon>
        <taxon>Xylariales incertae sedis</taxon>
        <taxon>Monosporascus</taxon>
    </lineage>
</organism>
<evidence type="ECO:0000256" key="1">
    <source>
        <dbReference type="SAM" id="SignalP"/>
    </source>
</evidence>
<name>A0A4Q4TXN1_9PEZI</name>
<keyword evidence="3" id="KW-1185">Reference proteome</keyword>
<dbReference type="Proteomes" id="UP000293360">
    <property type="component" value="Unassembled WGS sequence"/>
</dbReference>
<proteinExistence type="predicted"/>
<dbReference type="EMBL" id="QJNU01000019">
    <property type="protein sequence ID" value="RYP10380.1"/>
    <property type="molecule type" value="Genomic_DNA"/>
</dbReference>
<evidence type="ECO:0000313" key="3">
    <source>
        <dbReference type="Proteomes" id="UP000293360"/>
    </source>
</evidence>